<dbReference type="Pfam" id="PF10185">
    <property type="entry name" value="Mesd"/>
    <property type="match status" value="1"/>
</dbReference>
<evidence type="ECO:0000313" key="10">
    <source>
        <dbReference type="Proteomes" id="UP001258017"/>
    </source>
</evidence>
<keyword evidence="5" id="KW-0256">Endoplasmic reticulum</keyword>
<evidence type="ECO:0000256" key="5">
    <source>
        <dbReference type="ARBA" id="ARBA00022824"/>
    </source>
</evidence>
<comment type="subcellular location">
    <subcellularLocation>
        <location evidence="1">Endoplasmic reticulum</location>
    </subcellularLocation>
</comment>
<evidence type="ECO:0000256" key="1">
    <source>
        <dbReference type="ARBA" id="ARBA00004240"/>
    </source>
</evidence>
<dbReference type="InterPro" id="IPR019330">
    <property type="entry name" value="MESD"/>
</dbReference>
<accession>A0AAD9VPH9</accession>
<protein>
    <recommendedName>
        <fullName evidence="11">LDLR chaperone boca</fullName>
    </recommendedName>
</protein>
<evidence type="ECO:0008006" key="11">
    <source>
        <dbReference type="Google" id="ProtNLM"/>
    </source>
</evidence>
<evidence type="ECO:0000256" key="6">
    <source>
        <dbReference type="ARBA" id="ARBA00023186"/>
    </source>
</evidence>
<feature type="signal peptide" evidence="8">
    <location>
        <begin position="1"/>
        <end position="19"/>
    </location>
</feature>
<keyword evidence="6" id="KW-0143">Chaperone</keyword>
<name>A0AAD9VPH9_9HYME</name>
<dbReference type="GO" id="GO:0006457">
    <property type="term" value="P:protein folding"/>
    <property type="evidence" value="ECO:0007669"/>
    <property type="project" value="InterPro"/>
</dbReference>
<keyword evidence="10" id="KW-1185">Reference proteome</keyword>
<reference evidence="9" key="1">
    <citation type="submission" date="2021-08" db="EMBL/GenBank/DDBJ databases">
        <authorList>
            <person name="Misof B."/>
            <person name="Oliver O."/>
            <person name="Podsiadlowski L."/>
            <person name="Donath A."/>
            <person name="Peters R."/>
            <person name="Mayer C."/>
            <person name="Rust J."/>
            <person name="Gunkel S."/>
            <person name="Lesny P."/>
            <person name="Martin S."/>
            <person name="Oeyen J.P."/>
            <person name="Petersen M."/>
            <person name="Panagiotis P."/>
            <person name="Wilbrandt J."/>
            <person name="Tanja T."/>
        </authorList>
    </citation>
    <scope>NUCLEOTIDE SEQUENCE</scope>
    <source>
        <strain evidence="9">GBR_01_08_01A</strain>
        <tissue evidence="9">Thorax + abdomen</tissue>
    </source>
</reference>
<reference evidence="9" key="2">
    <citation type="journal article" date="2023" name="Commun. Biol.">
        <title>Intrasexual cuticular hydrocarbon dimorphism in a wasp sheds light on hydrocarbon biosynthesis genes in Hymenoptera.</title>
        <authorList>
            <person name="Moris V.C."/>
            <person name="Podsiadlowski L."/>
            <person name="Martin S."/>
            <person name="Oeyen J.P."/>
            <person name="Donath A."/>
            <person name="Petersen M."/>
            <person name="Wilbrandt J."/>
            <person name="Misof B."/>
            <person name="Liedtke D."/>
            <person name="Thamm M."/>
            <person name="Scheiner R."/>
            <person name="Schmitt T."/>
            <person name="Niehuis O."/>
        </authorList>
    </citation>
    <scope>NUCLEOTIDE SEQUENCE</scope>
    <source>
        <strain evidence="9">GBR_01_08_01A</strain>
    </source>
</reference>
<dbReference type="GO" id="GO:0005783">
    <property type="term" value="C:endoplasmic reticulum"/>
    <property type="evidence" value="ECO:0007669"/>
    <property type="project" value="UniProtKB-SubCell"/>
</dbReference>
<feature type="compositionally biased region" description="Basic residues" evidence="7">
    <location>
        <begin position="174"/>
        <end position="192"/>
    </location>
</feature>
<dbReference type="Gene3D" id="6.10.250.640">
    <property type="match status" value="1"/>
</dbReference>
<dbReference type="PANTHER" id="PTHR17600">
    <property type="entry name" value="MESODERM DEVELOPMENT CANDIDATE 2"/>
    <property type="match status" value="1"/>
</dbReference>
<sequence length="192" mass="22332">MKVHVFLCSILTILSISSANDSNKNKKKSWRDKDIRDMTDADLENLLDQWEENEEPLPPDELPEHLRPSPKIDLSQLDVSNPDNVLKMTKKGKGVMMFVDVKEDVSTDQAETIMRIWQSSLQNNHIIAERYPIDTKRSVFLFREGSQAVDAKNYLLEQPELSHVTLEGQTYYRDKRKNKETKKSQKQKKSEL</sequence>
<comment type="similarity">
    <text evidence="2">Belongs to the MESD family.</text>
</comment>
<proteinExistence type="inferred from homology"/>
<dbReference type="Gene3D" id="3.30.70.260">
    <property type="match status" value="1"/>
</dbReference>
<keyword evidence="4 8" id="KW-0732">Signal</keyword>
<comment type="caution">
    <text evidence="9">The sequence shown here is derived from an EMBL/GenBank/DDBJ whole genome shotgun (WGS) entry which is preliminary data.</text>
</comment>
<dbReference type="AlphaFoldDB" id="A0AAD9VPH9"/>
<organism evidence="9 10">
    <name type="scientific">Odynerus spinipes</name>
    <dbReference type="NCBI Taxonomy" id="1348599"/>
    <lineage>
        <taxon>Eukaryota</taxon>
        <taxon>Metazoa</taxon>
        <taxon>Ecdysozoa</taxon>
        <taxon>Arthropoda</taxon>
        <taxon>Hexapoda</taxon>
        <taxon>Insecta</taxon>
        <taxon>Pterygota</taxon>
        <taxon>Neoptera</taxon>
        <taxon>Endopterygota</taxon>
        <taxon>Hymenoptera</taxon>
        <taxon>Apocrita</taxon>
        <taxon>Aculeata</taxon>
        <taxon>Vespoidea</taxon>
        <taxon>Vespidae</taxon>
        <taxon>Eumeninae</taxon>
        <taxon>Odynerus</taxon>
    </lineage>
</organism>
<evidence type="ECO:0000256" key="3">
    <source>
        <dbReference type="ARBA" id="ARBA00022687"/>
    </source>
</evidence>
<evidence type="ECO:0000256" key="8">
    <source>
        <dbReference type="SAM" id="SignalP"/>
    </source>
</evidence>
<gene>
    <name evidence="9" type="ORF">KPH14_008103</name>
</gene>
<keyword evidence="3" id="KW-0879">Wnt signaling pathway</keyword>
<evidence type="ECO:0000256" key="2">
    <source>
        <dbReference type="ARBA" id="ARBA00011068"/>
    </source>
</evidence>
<feature type="chain" id="PRO_5042051623" description="LDLR chaperone boca" evidence="8">
    <location>
        <begin position="20"/>
        <end position="192"/>
    </location>
</feature>
<dbReference type="PANTHER" id="PTHR17600:SF2">
    <property type="entry name" value="LRP CHAPERONE MESD"/>
    <property type="match status" value="1"/>
</dbReference>
<dbReference type="Proteomes" id="UP001258017">
    <property type="component" value="Unassembled WGS sequence"/>
</dbReference>
<feature type="region of interest" description="Disordered" evidence="7">
    <location>
        <begin position="167"/>
        <end position="192"/>
    </location>
</feature>
<evidence type="ECO:0000313" key="9">
    <source>
        <dbReference type="EMBL" id="KAK2581330.1"/>
    </source>
</evidence>
<dbReference type="EMBL" id="JAIFRP010000042">
    <property type="protein sequence ID" value="KAK2581330.1"/>
    <property type="molecule type" value="Genomic_DNA"/>
</dbReference>
<evidence type="ECO:0000256" key="4">
    <source>
        <dbReference type="ARBA" id="ARBA00022729"/>
    </source>
</evidence>
<dbReference type="GO" id="GO:0016055">
    <property type="term" value="P:Wnt signaling pathway"/>
    <property type="evidence" value="ECO:0007669"/>
    <property type="project" value="UniProtKB-KW"/>
</dbReference>
<evidence type="ECO:0000256" key="7">
    <source>
        <dbReference type="SAM" id="MobiDB-lite"/>
    </source>
</evidence>